<dbReference type="SUPFAM" id="SSF56281">
    <property type="entry name" value="Metallo-hydrolase/oxidoreductase"/>
    <property type="match status" value="1"/>
</dbReference>
<evidence type="ECO:0000313" key="3">
    <source>
        <dbReference type="EMBL" id="OEU08375.1"/>
    </source>
</evidence>
<dbReference type="KEGG" id="fcy:FRACYDRAFT_174306"/>
<name>A0A1E7ER48_9STRA</name>
<evidence type="ECO:0000256" key="1">
    <source>
        <dbReference type="RuleBase" id="RU365006"/>
    </source>
</evidence>
<dbReference type="InterPro" id="IPR027075">
    <property type="entry name" value="CPSF2"/>
</dbReference>
<dbReference type="InParanoid" id="A0A1E7ER48"/>
<reference evidence="3 4" key="1">
    <citation type="submission" date="2016-09" db="EMBL/GenBank/DDBJ databases">
        <title>Extensive genetic diversity and differential bi-allelic expression allows diatom success in the polar Southern Ocean.</title>
        <authorList>
            <consortium name="DOE Joint Genome Institute"/>
            <person name="Mock T."/>
            <person name="Otillar R.P."/>
            <person name="Strauss J."/>
            <person name="Dupont C."/>
            <person name="Frickenhaus S."/>
            <person name="Maumus F."/>
            <person name="Mcmullan M."/>
            <person name="Sanges R."/>
            <person name="Schmutz J."/>
            <person name="Toseland A."/>
            <person name="Valas R."/>
            <person name="Veluchamy A."/>
            <person name="Ward B.J."/>
            <person name="Allen A."/>
            <person name="Barry K."/>
            <person name="Falciatore A."/>
            <person name="Ferrante M."/>
            <person name="Fortunato A.E."/>
            <person name="Gloeckner G."/>
            <person name="Gruber A."/>
            <person name="Hipkin R."/>
            <person name="Janech M."/>
            <person name="Kroth P."/>
            <person name="Leese F."/>
            <person name="Lindquist E."/>
            <person name="Lyon B.R."/>
            <person name="Martin J."/>
            <person name="Mayer C."/>
            <person name="Parker M."/>
            <person name="Quesneville H."/>
            <person name="Raymond J."/>
            <person name="Uhlig C."/>
            <person name="Valentin K.U."/>
            <person name="Worden A.Z."/>
            <person name="Armbrust E.V."/>
            <person name="Bowler C."/>
            <person name="Green B."/>
            <person name="Moulton V."/>
            <person name="Van Oosterhout C."/>
            <person name="Grigoriev I."/>
        </authorList>
    </citation>
    <scope>NUCLEOTIDE SEQUENCE [LARGE SCALE GENOMIC DNA]</scope>
    <source>
        <strain evidence="3 4">CCMP1102</strain>
    </source>
</reference>
<keyword evidence="4" id="KW-1185">Reference proteome</keyword>
<sequence length="386" mass="42701">MLRVTPLYGSRWDNSGVSRSGSCTLIEYADIKVLVDNNNTSASTSSTTASTKKSSSESFWENLPPHDCLVLTDSTLESMGSLPLYDNNDDDTNNTAYMDVVPPIFATFPTVKMGQMSLYDYHANISLDGCTPSFTLEEMDRAISLIRTIKYSQTLSLPFPLMEAPPSPFVTITAHMAGHVVGGAFYKFVRLRDETSVVITHVYHIARELHLDAATLLRDGSGVDVLITYPGGSASLSKVRRDITERILGLLRRDANVLLPVDASGRSLELVLLLDRFWSRNNLSNTFNLVWFGPMVHNTLEFTRSQLEWMNSVLKQGGDGDFDRGGHPYALRNVKLCTNLAELEKIISSSNDNPTCVLANGLSLDHGPARDLLLKWSDNDNNAILF</sequence>
<dbReference type="SMART" id="SM01027">
    <property type="entry name" value="Beta-Casp"/>
    <property type="match status" value="1"/>
</dbReference>
<proteinExistence type="inferred from homology"/>
<dbReference type="GO" id="GO:0005847">
    <property type="term" value="C:mRNA cleavage and polyadenylation specificity factor complex"/>
    <property type="evidence" value="ECO:0007669"/>
    <property type="project" value="InterPro"/>
</dbReference>
<dbReference type="InterPro" id="IPR036866">
    <property type="entry name" value="RibonucZ/Hydroxyglut_hydro"/>
</dbReference>
<dbReference type="Proteomes" id="UP000095751">
    <property type="component" value="Unassembled WGS sequence"/>
</dbReference>
<dbReference type="EMBL" id="KV784381">
    <property type="protein sequence ID" value="OEU08375.1"/>
    <property type="molecule type" value="Genomic_DNA"/>
</dbReference>
<dbReference type="Pfam" id="PF10996">
    <property type="entry name" value="Beta-Casp"/>
    <property type="match status" value="1"/>
</dbReference>
<comment type="similarity">
    <text evidence="1">Belongs to the metallo-beta-lactamase superfamily. RNA-metabolizing metallo-beta-lactamase-like family. CPSF2/YSH1 subfamily.</text>
</comment>
<evidence type="ECO:0000259" key="2">
    <source>
        <dbReference type="SMART" id="SM01027"/>
    </source>
</evidence>
<comment type="subcellular location">
    <subcellularLocation>
        <location evidence="1">Nucleus</location>
    </subcellularLocation>
</comment>
<accession>A0A1E7ER48</accession>
<dbReference type="GO" id="GO:0003723">
    <property type="term" value="F:RNA binding"/>
    <property type="evidence" value="ECO:0007669"/>
    <property type="project" value="UniProtKB-KW"/>
</dbReference>
<dbReference type="GO" id="GO:0006398">
    <property type="term" value="P:mRNA 3'-end processing by stem-loop binding and cleavage"/>
    <property type="evidence" value="ECO:0007669"/>
    <property type="project" value="InterPro"/>
</dbReference>
<dbReference type="InterPro" id="IPR022712">
    <property type="entry name" value="Beta_Casp"/>
</dbReference>
<evidence type="ECO:0000313" key="4">
    <source>
        <dbReference type="Proteomes" id="UP000095751"/>
    </source>
</evidence>
<dbReference type="AlphaFoldDB" id="A0A1E7ER48"/>
<dbReference type="OrthoDB" id="64353at2759"/>
<dbReference type="InterPro" id="IPR001279">
    <property type="entry name" value="Metallo-B-lactamas"/>
</dbReference>
<protein>
    <recommendedName>
        <fullName evidence="1">Cleavage and polyadenylation specificity factor subunit 2</fullName>
    </recommendedName>
    <alternativeName>
        <fullName evidence="1">Cleavage and polyadenylation specificity factor 100 kDa subunit</fullName>
    </alternativeName>
</protein>
<feature type="domain" description="Beta-Casp" evidence="2">
    <location>
        <begin position="267"/>
        <end position="385"/>
    </location>
</feature>
<dbReference type="Gene3D" id="3.60.15.10">
    <property type="entry name" value="Ribonuclease Z/Hydroxyacylglutathione hydrolase-like"/>
    <property type="match status" value="1"/>
</dbReference>
<dbReference type="PANTHER" id="PTHR45922:SF1">
    <property type="entry name" value="CLEAVAGE AND POLYADENYLATION SPECIFICITY FACTOR SUBUNIT 2"/>
    <property type="match status" value="1"/>
</dbReference>
<feature type="non-terminal residue" evidence="3">
    <location>
        <position position="386"/>
    </location>
</feature>
<keyword evidence="1" id="KW-0539">Nucleus</keyword>
<keyword evidence="1" id="KW-0694">RNA-binding</keyword>
<dbReference type="Pfam" id="PF16661">
    <property type="entry name" value="Lactamase_B_6"/>
    <property type="match status" value="1"/>
</dbReference>
<gene>
    <name evidence="3" type="ORF">FRACYDRAFT_174306</name>
</gene>
<organism evidence="3 4">
    <name type="scientific">Fragilariopsis cylindrus CCMP1102</name>
    <dbReference type="NCBI Taxonomy" id="635003"/>
    <lineage>
        <taxon>Eukaryota</taxon>
        <taxon>Sar</taxon>
        <taxon>Stramenopiles</taxon>
        <taxon>Ochrophyta</taxon>
        <taxon>Bacillariophyta</taxon>
        <taxon>Bacillariophyceae</taxon>
        <taxon>Bacillariophycidae</taxon>
        <taxon>Bacillariales</taxon>
        <taxon>Bacillariaceae</taxon>
        <taxon>Fragilariopsis</taxon>
    </lineage>
</organism>
<dbReference type="PANTHER" id="PTHR45922">
    <property type="entry name" value="CLEAVAGE AND POLYADENYLATION SPECIFICITY FACTOR SUBUNIT 2"/>
    <property type="match status" value="1"/>
</dbReference>
<keyword evidence="1" id="KW-0507">mRNA processing</keyword>